<organism evidence="1 2">
    <name type="scientific">Salvia divinorum</name>
    <name type="common">Maria pastora</name>
    <name type="synonym">Diviner's sage</name>
    <dbReference type="NCBI Taxonomy" id="28513"/>
    <lineage>
        <taxon>Eukaryota</taxon>
        <taxon>Viridiplantae</taxon>
        <taxon>Streptophyta</taxon>
        <taxon>Embryophyta</taxon>
        <taxon>Tracheophyta</taxon>
        <taxon>Spermatophyta</taxon>
        <taxon>Magnoliopsida</taxon>
        <taxon>eudicotyledons</taxon>
        <taxon>Gunneridae</taxon>
        <taxon>Pentapetalae</taxon>
        <taxon>asterids</taxon>
        <taxon>lamiids</taxon>
        <taxon>Lamiales</taxon>
        <taxon>Lamiaceae</taxon>
        <taxon>Nepetoideae</taxon>
        <taxon>Mentheae</taxon>
        <taxon>Salviinae</taxon>
        <taxon>Salvia</taxon>
        <taxon>Salvia subgen. Calosphace</taxon>
    </lineage>
</organism>
<protein>
    <submittedName>
        <fullName evidence="1">Uncharacterized protein</fullName>
    </submittedName>
</protein>
<comment type="caution">
    <text evidence="1">The sequence shown here is derived from an EMBL/GenBank/DDBJ whole genome shotgun (WGS) entry which is preliminary data.</text>
</comment>
<evidence type="ECO:0000313" key="2">
    <source>
        <dbReference type="Proteomes" id="UP001567538"/>
    </source>
</evidence>
<name>A0ABD1HC13_SALDI</name>
<proteinExistence type="predicted"/>
<sequence length="162" mass="18704">MNHQLARIQVEKAVDRGVVFLMFIGWRGTGNQIWHRVGKRSRIPSYPGGVNLLHRVKYWLTLDLVASGTANASRSCNAMRVNDSSKADVYFVPFSFLSYNWHLKALWEAKVELFYLLKHESDVHFTFGSIQAHGILQHRQGGGFIKVLPKYCWRHPFIQSFV</sequence>
<dbReference type="Proteomes" id="UP001567538">
    <property type="component" value="Unassembled WGS sequence"/>
</dbReference>
<evidence type="ECO:0000313" key="1">
    <source>
        <dbReference type="EMBL" id="KAL1553490.1"/>
    </source>
</evidence>
<reference evidence="1 2" key="1">
    <citation type="submission" date="2024-06" db="EMBL/GenBank/DDBJ databases">
        <title>A chromosome level genome sequence of Diviner's sage (Salvia divinorum).</title>
        <authorList>
            <person name="Ford S.A."/>
            <person name="Ro D.-K."/>
            <person name="Ness R.W."/>
            <person name="Phillips M.A."/>
        </authorList>
    </citation>
    <scope>NUCLEOTIDE SEQUENCE [LARGE SCALE GENOMIC DNA]</scope>
    <source>
        <strain evidence="1">SAF-2024a</strain>
        <tissue evidence="1">Leaf</tissue>
    </source>
</reference>
<accession>A0ABD1HC13</accession>
<dbReference type="AlphaFoldDB" id="A0ABD1HC13"/>
<keyword evidence="2" id="KW-1185">Reference proteome</keyword>
<dbReference type="EMBL" id="JBEAFC010000006">
    <property type="protein sequence ID" value="KAL1553490.1"/>
    <property type="molecule type" value="Genomic_DNA"/>
</dbReference>
<gene>
    <name evidence="1" type="ORF">AAHA92_14158</name>
</gene>